<dbReference type="Gene3D" id="3.40.5.90">
    <property type="entry name" value="CDGSH iron-sulfur domain, mitoNEET-type"/>
    <property type="match status" value="2"/>
</dbReference>
<evidence type="ECO:0000256" key="2">
    <source>
        <dbReference type="ARBA" id="ARBA00022723"/>
    </source>
</evidence>
<proteinExistence type="predicted"/>
<dbReference type="GO" id="GO:0005737">
    <property type="term" value="C:cytoplasm"/>
    <property type="evidence" value="ECO:0007669"/>
    <property type="project" value="UniProtKB-ARBA"/>
</dbReference>
<dbReference type="InterPro" id="IPR052950">
    <property type="entry name" value="CISD"/>
</dbReference>
<evidence type="ECO:0000256" key="1">
    <source>
        <dbReference type="ARBA" id="ARBA00022714"/>
    </source>
</evidence>
<comment type="caution">
    <text evidence="6">The sequence shown here is derived from an EMBL/GenBank/DDBJ whole genome shotgun (WGS) entry which is preliminary data.</text>
</comment>
<keyword evidence="2" id="KW-0479">Metal-binding</keyword>
<dbReference type="PIRSF" id="PIRSF009180">
    <property type="entry name" value="UCP009180"/>
    <property type="match status" value="1"/>
</dbReference>
<dbReference type="EMBL" id="DUHT01000033">
    <property type="protein sequence ID" value="HIH64531.1"/>
    <property type="molecule type" value="Genomic_DNA"/>
</dbReference>
<reference evidence="7" key="1">
    <citation type="journal article" date="2020" name="bioRxiv">
        <title>A rank-normalized archaeal taxonomy based on genome phylogeny resolves widespread incomplete and uneven classifications.</title>
        <authorList>
            <person name="Rinke C."/>
            <person name="Chuvochina M."/>
            <person name="Mussig A.J."/>
            <person name="Chaumeil P.-A."/>
            <person name="Waite D.W."/>
            <person name="Whitman W.B."/>
            <person name="Parks D.H."/>
            <person name="Hugenholtz P."/>
        </authorList>
    </citation>
    <scope>NUCLEOTIDE SEQUENCE [LARGE SCALE GENOMIC DNA]</scope>
</reference>
<organism evidence="6 7">
    <name type="scientific">Methanothermobacter thermautotrophicus</name>
    <name type="common">Methanobacterium thermoformicicum</name>
    <dbReference type="NCBI Taxonomy" id="145262"/>
    <lineage>
        <taxon>Archaea</taxon>
        <taxon>Methanobacteriati</taxon>
        <taxon>Methanobacteriota</taxon>
        <taxon>Methanomada group</taxon>
        <taxon>Methanobacteria</taxon>
        <taxon>Methanobacteriales</taxon>
        <taxon>Methanobacteriaceae</taxon>
        <taxon>Methanothermobacter</taxon>
    </lineage>
</organism>
<evidence type="ECO:0000256" key="3">
    <source>
        <dbReference type="ARBA" id="ARBA00023004"/>
    </source>
</evidence>
<gene>
    <name evidence="6" type="ORF">HA285_02895</name>
</gene>
<dbReference type="Pfam" id="PF06902">
    <property type="entry name" value="Fer4_19"/>
    <property type="match status" value="1"/>
</dbReference>
<evidence type="ECO:0000256" key="4">
    <source>
        <dbReference type="ARBA" id="ARBA00023014"/>
    </source>
</evidence>
<dbReference type="InterPro" id="IPR010693">
    <property type="entry name" value="Divergent_4Fe-4S_mono-cluster"/>
</dbReference>
<dbReference type="InterPro" id="IPR016548">
    <property type="entry name" value="UCP009180"/>
</dbReference>
<dbReference type="InterPro" id="IPR018967">
    <property type="entry name" value="FeS-contain_CDGSH-typ"/>
</dbReference>
<evidence type="ECO:0000259" key="5">
    <source>
        <dbReference type="SMART" id="SM00704"/>
    </source>
</evidence>
<feature type="domain" description="Iron-binding zinc finger CDGSH type" evidence="5">
    <location>
        <begin position="43"/>
        <end position="80"/>
    </location>
</feature>
<evidence type="ECO:0000313" key="6">
    <source>
        <dbReference type="EMBL" id="HIH64531.1"/>
    </source>
</evidence>
<dbReference type="Pfam" id="PF09360">
    <property type="entry name" value="zf-CDGSH"/>
    <property type="match status" value="2"/>
</dbReference>
<keyword evidence="3" id="KW-0408">Iron</keyword>
<evidence type="ECO:0000313" key="7">
    <source>
        <dbReference type="Proteomes" id="UP000538031"/>
    </source>
</evidence>
<dbReference type="InterPro" id="IPR042216">
    <property type="entry name" value="MitoNEET_CISD"/>
</dbReference>
<keyword evidence="1" id="KW-0001">2Fe-2S</keyword>
<feature type="domain" description="Iron-binding zinc finger CDGSH type" evidence="5">
    <location>
        <begin position="192"/>
        <end position="229"/>
    </location>
</feature>
<dbReference type="GO" id="GO:0051537">
    <property type="term" value="F:2 iron, 2 sulfur cluster binding"/>
    <property type="evidence" value="ECO:0007669"/>
    <property type="project" value="UniProtKB-KW"/>
</dbReference>
<keyword evidence="4" id="KW-0411">Iron-sulfur</keyword>
<dbReference type="SMART" id="SM00704">
    <property type="entry name" value="ZnF_CDGSH"/>
    <property type="match status" value="2"/>
</dbReference>
<name>A0A7J4MUY6_METTF</name>
<dbReference type="GO" id="GO:0046872">
    <property type="term" value="F:metal ion binding"/>
    <property type="evidence" value="ECO:0007669"/>
    <property type="project" value="UniProtKB-KW"/>
</dbReference>
<sequence length="240" mass="27816">MMLSRRGKMKRIKVLRNGPYLVEGSVPLYEEVIVTDEEGHTREFVERRQFPLKERYVLCRCGESGNKPYCDGTHIRTGFDGTETASLEPYIERARVFRAGDLELTDVPELCDHSRFCLRAGGIRELLRKGDRESIQIAIEEAMICPSGRLVLWDRKTGKPYERDYEKSIVVIHDKQKRCEGPLWVRGGIPIESADGREYEVRNRVTLCRCGLSENKPFCDGSHWMTAEEKLEFKRKWGIE</sequence>
<dbReference type="AlphaFoldDB" id="A0A7J4MUY6"/>
<dbReference type="PANTHER" id="PTHR46491:SF3">
    <property type="entry name" value="CDGSH IRON-SULFUR DOMAIN-CONTAINING PROTEIN 3, MITOCHONDRIAL"/>
    <property type="match status" value="1"/>
</dbReference>
<protein>
    <submittedName>
        <fullName evidence="6">Iron-binding protein</fullName>
    </submittedName>
</protein>
<dbReference type="PANTHER" id="PTHR46491">
    <property type="entry name" value="CDGSH IRON SULFUR DOMAIN PROTEIN HOMOLOG"/>
    <property type="match status" value="1"/>
</dbReference>
<accession>A0A7J4MUY6</accession>
<dbReference type="Proteomes" id="UP000538031">
    <property type="component" value="Unassembled WGS sequence"/>
</dbReference>